<reference evidence="7" key="3">
    <citation type="submission" date="2025-08" db="UniProtKB">
        <authorList>
            <consortium name="RefSeq"/>
        </authorList>
    </citation>
    <scope>IDENTIFICATION</scope>
    <source>
        <tissue evidence="7">Whole organism</tissue>
    </source>
</reference>
<feature type="domain" description="SKP1 component dimerisation" evidence="4">
    <location>
        <begin position="121"/>
        <end position="152"/>
    </location>
</feature>
<dbReference type="InterPro" id="IPR001232">
    <property type="entry name" value="SKP1-like"/>
</dbReference>
<dbReference type="GeneID" id="108612784"/>
<evidence type="ECO:0000313" key="7">
    <source>
        <dbReference type="RefSeq" id="XP_017861271.1"/>
    </source>
</evidence>
<dbReference type="Gene3D" id="3.30.710.10">
    <property type="entry name" value="Potassium Channel Kv1.1, Chain A"/>
    <property type="match status" value="1"/>
</dbReference>
<evidence type="ECO:0000313" key="6">
    <source>
        <dbReference type="Proteomes" id="UP000694904"/>
    </source>
</evidence>
<keyword evidence="7" id="KW-0418">Kinase</keyword>
<dbReference type="SMART" id="SM00512">
    <property type="entry name" value="Skp1"/>
    <property type="match status" value="1"/>
</dbReference>
<protein>
    <submittedName>
        <fullName evidence="7">S-phase kinase-associated protein 1</fullName>
    </submittedName>
</protein>
<dbReference type="Pfam" id="PF03931">
    <property type="entry name" value="Skp1_POZ"/>
    <property type="match status" value="1"/>
</dbReference>
<evidence type="ECO:0000256" key="2">
    <source>
        <dbReference type="ARBA" id="ARBA00022786"/>
    </source>
</evidence>
<dbReference type="SUPFAM" id="SSF81382">
    <property type="entry name" value="Skp1 dimerisation domain-like"/>
    <property type="match status" value="1"/>
</dbReference>
<reference evidence="6" key="1">
    <citation type="journal article" date="1997" name="Nucleic Acids Res.">
        <title>tRNAscan-SE: a program for improved detection of transfer RNA genes in genomic sequence.</title>
        <authorList>
            <person name="Lowe T.M."/>
            <person name="Eddy S.R."/>
        </authorList>
    </citation>
    <scope>NUCLEOTIDE SEQUENCE [LARGE SCALE GENOMIC DNA]</scope>
</reference>
<sequence>MSHQSEMLQMRTSDGVVFDVSLKVAQQMGLTHNWLQTEHGELRSSDDDDANIMPLDRVSSEIFKLVLNWCDAIQASGQPADPKNKLQQERAIFKSILGESNPSDSTIFELIMAADYLNIEGLLEAGTQHVADVINGCDSVEAIRVRFNIKCDGEMDH</sequence>
<accession>A0ABM1P235</accession>
<evidence type="ECO:0000256" key="1">
    <source>
        <dbReference type="ARBA" id="ARBA00009993"/>
    </source>
</evidence>
<name>A0ABM1P235_DROAR</name>
<reference evidence="6" key="2">
    <citation type="journal article" date="2016" name="G3 (Bethesda)">
        <title>Genome Evolution in Three Species of Cactophilic Drosophila.</title>
        <authorList>
            <person name="Sanchez-Flores A."/>
            <person name="Penazola F."/>
            <person name="Carpinteyro-Ponce J."/>
            <person name="Nazario-Yepiz N."/>
            <person name="Abreu-Goodger C."/>
            <person name="Machado C.A."/>
            <person name="Markow T.A."/>
        </authorList>
    </citation>
    <scope>NUCLEOTIDE SEQUENCE [LARGE SCALE GENOMIC DNA]</scope>
</reference>
<gene>
    <name evidence="7" type="primary">LOC108612784</name>
</gene>
<evidence type="ECO:0000256" key="3">
    <source>
        <dbReference type="PIRNR" id="PIRNR028729"/>
    </source>
</evidence>
<evidence type="ECO:0000259" key="5">
    <source>
        <dbReference type="Pfam" id="PF03931"/>
    </source>
</evidence>
<dbReference type="RefSeq" id="XP_017861271.1">
    <property type="nucleotide sequence ID" value="XM_018005782.1"/>
</dbReference>
<dbReference type="InterPro" id="IPR016897">
    <property type="entry name" value="SKP1"/>
</dbReference>
<dbReference type="Pfam" id="PF01466">
    <property type="entry name" value="Skp1"/>
    <property type="match status" value="1"/>
</dbReference>
<dbReference type="Proteomes" id="UP000694904">
    <property type="component" value="Chromosome 4"/>
</dbReference>
<dbReference type="InterPro" id="IPR016073">
    <property type="entry name" value="Skp1_comp_POZ"/>
</dbReference>
<dbReference type="PIRSF" id="PIRSF028729">
    <property type="entry name" value="E3_ubiquit_lig_SCF_Skp"/>
    <property type="match status" value="1"/>
</dbReference>
<dbReference type="InterPro" id="IPR011333">
    <property type="entry name" value="SKP1/BTB/POZ_sf"/>
</dbReference>
<dbReference type="InterPro" id="IPR036296">
    <property type="entry name" value="SKP1-like_dim_sf"/>
</dbReference>
<keyword evidence="2 3" id="KW-0833">Ubl conjugation pathway</keyword>
<dbReference type="InterPro" id="IPR016072">
    <property type="entry name" value="Skp1_comp_dimer"/>
</dbReference>
<comment type="similarity">
    <text evidence="1 3">Belongs to the SKP1 family.</text>
</comment>
<evidence type="ECO:0000259" key="4">
    <source>
        <dbReference type="Pfam" id="PF01466"/>
    </source>
</evidence>
<feature type="domain" description="SKP1 component POZ" evidence="5">
    <location>
        <begin position="7"/>
        <end position="71"/>
    </location>
</feature>
<dbReference type="GO" id="GO:0016301">
    <property type="term" value="F:kinase activity"/>
    <property type="evidence" value="ECO:0007669"/>
    <property type="project" value="UniProtKB-KW"/>
</dbReference>
<keyword evidence="7" id="KW-0808">Transferase</keyword>
<dbReference type="SUPFAM" id="SSF54695">
    <property type="entry name" value="POZ domain"/>
    <property type="match status" value="1"/>
</dbReference>
<keyword evidence="6" id="KW-1185">Reference proteome</keyword>
<proteinExistence type="inferred from homology"/>
<organism evidence="6 7">
    <name type="scientific">Drosophila arizonae</name>
    <name type="common">Fruit fly</name>
    <dbReference type="NCBI Taxonomy" id="7263"/>
    <lineage>
        <taxon>Eukaryota</taxon>
        <taxon>Metazoa</taxon>
        <taxon>Ecdysozoa</taxon>
        <taxon>Arthropoda</taxon>
        <taxon>Hexapoda</taxon>
        <taxon>Insecta</taxon>
        <taxon>Pterygota</taxon>
        <taxon>Neoptera</taxon>
        <taxon>Endopterygota</taxon>
        <taxon>Diptera</taxon>
        <taxon>Brachycera</taxon>
        <taxon>Muscomorpha</taxon>
        <taxon>Ephydroidea</taxon>
        <taxon>Drosophilidae</taxon>
        <taxon>Drosophila</taxon>
    </lineage>
</organism>
<dbReference type="PANTHER" id="PTHR11165">
    <property type="entry name" value="SKP1"/>
    <property type="match status" value="1"/>
</dbReference>
<comment type="pathway">
    <text evidence="3">Protein modification; protein ubiquitination.</text>
</comment>